<dbReference type="InterPro" id="IPR047817">
    <property type="entry name" value="ABC2_TM_bact-type"/>
</dbReference>
<dbReference type="RefSeq" id="WP_210089356.1">
    <property type="nucleotide sequence ID" value="NZ_JAGGKG010000010.1"/>
</dbReference>
<comment type="subcellular location">
    <subcellularLocation>
        <location evidence="5">Cell membrane</location>
        <topology evidence="5">Multi-pass membrane protein</topology>
    </subcellularLocation>
    <subcellularLocation>
        <location evidence="1">Membrane</location>
        <topology evidence="1">Multi-pass membrane protein</topology>
    </subcellularLocation>
</comment>
<dbReference type="InterPro" id="IPR051784">
    <property type="entry name" value="Nod_factor_ABC_transporter"/>
</dbReference>
<evidence type="ECO:0000256" key="3">
    <source>
        <dbReference type="ARBA" id="ARBA00022989"/>
    </source>
</evidence>
<evidence type="ECO:0000256" key="4">
    <source>
        <dbReference type="ARBA" id="ARBA00023136"/>
    </source>
</evidence>
<keyword evidence="5" id="KW-1003">Cell membrane</keyword>
<sequence>MLSALATRNQKELLRDPLSIVFGLALPIFLLYFVSILQKSVPVDVFKLENFAPSIAIFSFSFISLFSGMLLAKDRSSSFLTRLFASPLSSKEYILSYSLPLLFVAFLQSIICLTAAVFMGLPVTSNLMLTVVMLIPISLLFIGIGLLFGALFTDKQVGGIFAVLVQVVALSSGMWFDLNLFGGAVQAISNALPFAHAVEVARATMAGNLSAILPHMLWVLVYTLVIFVAAVIVFKRRMKEV</sequence>
<name>A0ABS4FT27_9BACL</name>
<protein>
    <recommendedName>
        <fullName evidence="5">Transport permease protein</fullName>
    </recommendedName>
</protein>
<keyword evidence="4 5" id="KW-0472">Membrane</keyword>
<proteinExistence type="inferred from homology"/>
<dbReference type="InterPro" id="IPR013525">
    <property type="entry name" value="ABC2_TM"/>
</dbReference>
<dbReference type="EMBL" id="JAGGKG010000010">
    <property type="protein sequence ID" value="MBP1905734.1"/>
    <property type="molecule type" value="Genomic_DNA"/>
</dbReference>
<evidence type="ECO:0000313" key="7">
    <source>
        <dbReference type="EMBL" id="MBP1905734.1"/>
    </source>
</evidence>
<keyword evidence="3 5" id="KW-1133">Transmembrane helix</keyword>
<feature type="transmembrane region" description="Helical" evidence="5">
    <location>
        <begin position="127"/>
        <end position="150"/>
    </location>
</feature>
<feature type="domain" description="ABC transmembrane type-2" evidence="6">
    <location>
        <begin position="18"/>
        <end position="237"/>
    </location>
</feature>
<dbReference type="PANTHER" id="PTHR43229">
    <property type="entry name" value="NODULATION PROTEIN J"/>
    <property type="match status" value="1"/>
</dbReference>
<dbReference type="PROSITE" id="PS51012">
    <property type="entry name" value="ABC_TM2"/>
    <property type="match status" value="1"/>
</dbReference>
<comment type="similarity">
    <text evidence="5">Belongs to the ABC-2 integral membrane protein family.</text>
</comment>
<accession>A0ABS4FT27</accession>
<evidence type="ECO:0000256" key="1">
    <source>
        <dbReference type="ARBA" id="ARBA00004141"/>
    </source>
</evidence>
<keyword evidence="5" id="KW-0813">Transport</keyword>
<reference evidence="7 8" key="1">
    <citation type="submission" date="2021-03" db="EMBL/GenBank/DDBJ databases">
        <title>Genomic Encyclopedia of Type Strains, Phase IV (KMG-IV): sequencing the most valuable type-strain genomes for metagenomic binning, comparative biology and taxonomic classification.</title>
        <authorList>
            <person name="Goeker M."/>
        </authorList>
    </citation>
    <scope>NUCLEOTIDE SEQUENCE [LARGE SCALE GENOMIC DNA]</scope>
    <source>
        <strain evidence="7 8">DSM 14349</strain>
    </source>
</reference>
<dbReference type="Pfam" id="PF01061">
    <property type="entry name" value="ABC2_membrane"/>
    <property type="match status" value="1"/>
</dbReference>
<keyword evidence="8" id="KW-1185">Reference proteome</keyword>
<evidence type="ECO:0000256" key="2">
    <source>
        <dbReference type="ARBA" id="ARBA00022692"/>
    </source>
</evidence>
<feature type="transmembrane region" description="Helical" evidence="5">
    <location>
        <begin position="50"/>
        <end position="72"/>
    </location>
</feature>
<dbReference type="Proteomes" id="UP001519272">
    <property type="component" value="Unassembled WGS sequence"/>
</dbReference>
<dbReference type="InterPro" id="IPR000412">
    <property type="entry name" value="ABC_2_transport"/>
</dbReference>
<gene>
    <name evidence="7" type="ORF">J2Z32_002382</name>
</gene>
<dbReference type="PIRSF" id="PIRSF006648">
    <property type="entry name" value="DrrB"/>
    <property type="match status" value="1"/>
</dbReference>
<feature type="transmembrane region" description="Helical" evidence="5">
    <location>
        <begin position="20"/>
        <end position="38"/>
    </location>
</feature>
<keyword evidence="2 5" id="KW-0812">Transmembrane</keyword>
<dbReference type="PRINTS" id="PR00164">
    <property type="entry name" value="ABC2TRNSPORT"/>
</dbReference>
<evidence type="ECO:0000313" key="8">
    <source>
        <dbReference type="Proteomes" id="UP001519272"/>
    </source>
</evidence>
<dbReference type="PANTHER" id="PTHR43229:SF2">
    <property type="entry name" value="NODULATION PROTEIN J"/>
    <property type="match status" value="1"/>
</dbReference>
<evidence type="ECO:0000256" key="5">
    <source>
        <dbReference type="RuleBase" id="RU361157"/>
    </source>
</evidence>
<feature type="transmembrane region" description="Helical" evidence="5">
    <location>
        <begin position="215"/>
        <end position="234"/>
    </location>
</feature>
<comment type="caution">
    <text evidence="7">The sequence shown here is derived from an EMBL/GenBank/DDBJ whole genome shotgun (WGS) entry which is preliminary data.</text>
</comment>
<feature type="transmembrane region" description="Helical" evidence="5">
    <location>
        <begin position="157"/>
        <end position="176"/>
    </location>
</feature>
<feature type="transmembrane region" description="Helical" evidence="5">
    <location>
        <begin position="93"/>
        <end position="121"/>
    </location>
</feature>
<evidence type="ECO:0000259" key="6">
    <source>
        <dbReference type="PROSITE" id="PS51012"/>
    </source>
</evidence>
<organism evidence="7 8">
    <name type="scientific">Paenibacillus turicensis</name>
    <dbReference type="NCBI Taxonomy" id="160487"/>
    <lineage>
        <taxon>Bacteria</taxon>
        <taxon>Bacillati</taxon>
        <taxon>Bacillota</taxon>
        <taxon>Bacilli</taxon>
        <taxon>Bacillales</taxon>
        <taxon>Paenibacillaceae</taxon>
        <taxon>Paenibacillus</taxon>
    </lineage>
</organism>